<dbReference type="RefSeq" id="WP_004094715.1">
    <property type="nucleotide sequence ID" value="NZ_AFGF01000066.1"/>
</dbReference>
<accession>F7NI38</accession>
<dbReference type="AlphaFoldDB" id="F7NI38"/>
<protein>
    <submittedName>
        <fullName evidence="1">Uncharacterized protein</fullName>
    </submittedName>
</protein>
<gene>
    <name evidence="1" type="ORF">ALO_08680</name>
</gene>
<evidence type="ECO:0000313" key="2">
    <source>
        <dbReference type="Proteomes" id="UP000003240"/>
    </source>
</evidence>
<evidence type="ECO:0000313" key="1">
    <source>
        <dbReference type="EMBL" id="EGO64270.1"/>
    </source>
</evidence>
<dbReference type="Proteomes" id="UP000003240">
    <property type="component" value="Unassembled WGS sequence"/>
</dbReference>
<name>F7NI38_9FIRM</name>
<sequence>MDALTSKEQAMVELTALTYEFLLISRKLSLTEDVSDLSADAFPSLLGGALTSEIETRICQTNGIDAITGALHTLYDRLNELEERVRLSDH</sequence>
<comment type="caution">
    <text evidence="1">The sequence shown here is derived from an EMBL/GenBank/DDBJ whole genome shotgun (WGS) entry which is preliminary data.</text>
</comment>
<organism evidence="1 2">
    <name type="scientific">Acetonema longum DSM 6540</name>
    <dbReference type="NCBI Taxonomy" id="1009370"/>
    <lineage>
        <taxon>Bacteria</taxon>
        <taxon>Bacillati</taxon>
        <taxon>Bacillota</taxon>
        <taxon>Negativicutes</taxon>
        <taxon>Acetonemataceae</taxon>
        <taxon>Acetonema</taxon>
    </lineage>
</organism>
<dbReference type="EMBL" id="AFGF01000066">
    <property type="protein sequence ID" value="EGO64270.1"/>
    <property type="molecule type" value="Genomic_DNA"/>
</dbReference>
<keyword evidence="2" id="KW-1185">Reference proteome</keyword>
<dbReference type="STRING" id="1009370.ALO_08680"/>
<reference evidence="1 2" key="1">
    <citation type="journal article" date="2011" name="EMBO J.">
        <title>Structural diversity of bacterial flagellar motors.</title>
        <authorList>
            <person name="Chen S."/>
            <person name="Beeby M."/>
            <person name="Murphy G.E."/>
            <person name="Leadbetter J.R."/>
            <person name="Hendrixson D.R."/>
            <person name="Briegel A."/>
            <person name="Li Z."/>
            <person name="Shi J."/>
            <person name="Tocheva E.I."/>
            <person name="Muller A."/>
            <person name="Dobro M.J."/>
            <person name="Jensen G.J."/>
        </authorList>
    </citation>
    <scope>NUCLEOTIDE SEQUENCE [LARGE SCALE GENOMIC DNA]</scope>
    <source>
        <strain evidence="1 2">DSM 6540</strain>
    </source>
</reference>
<proteinExistence type="predicted"/>